<dbReference type="Gene3D" id="1.10.10.10">
    <property type="entry name" value="Winged helix-like DNA-binding domain superfamily/Winged helix DNA-binding domain"/>
    <property type="match status" value="1"/>
</dbReference>
<evidence type="ECO:0000313" key="4">
    <source>
        <dbReference type="EMBL" id="KKP73156.1"/>
    </source>
</evidence>
<dbReference type="PROSITE" id="PS51755">
    <property type="entry name" value="OMPR_PHOB"/>
    <property type="match status" value="1"/>
</dbReference>
<evidence type="ECO:0000313" key="5">
    <source>
        <dbReference type="Proteomes" id="UP000034457"/>
    </source>
</evidence>
<sequence>GRLVEREKLAEKIWGAKWEDKYSDWAIDRLIYRLRNKMKKIGIDYKLLKTLKTRGMIFG</sequence>
<dbReference type="EMBL" id="LBQC01000007">
    <property type="protein sequence ID" value="KKP73156.1"/>
    <property type="molecule type" value="Genomic_DNA"/>
</dbReference>
<dbReference type="InterPro" id="IPR016032">
    <property type="entry name" value="Sig_transdc_resp-reg_C-effctor"/>
</dbReference>
<evidence type="ECO:0000259" key="3">
    <source>
        <dbReference type="PROSITE" id="PS51755"/>
    </source>
</evidence>
<dbReference type="SUPFAM" id="SSF46894">
    <property type="entry name" value="C-terminal effector domain of the bipartite response regulators"/>
    <property type="match status" value="1"/>
</dbReference>
<comment type="caution">
    <text evidence="4">The sequence shown here is derived from an EMBL/GenBank/DDBJ whole genome shotgun (WGS) entry which is preliminary data.</text>
</comment>
<reference evidence="4 5" key="1">
    <citation type="journal article" date="2015" name="Nature">
        <title>rRNA introns, odd ribosomes, and small enigmatic genomes across a large radiation of phyla.</title>
        <authorList>
            <person name="Brown C.T."/>
            <person name="Hug L.A."/>
            <person name="Thomas B.C."/>
            <person name="Sharon I."/>
            <person name="Castelle C.J."/>
            <person name="Singh A."/>
            <person name="Wilkins M.J."/>
            <person name="Williams K.H."/>
            <person name="Banfield J.F."/>
        </authorList>
    </citation>
    <scope>NUCLEOTIDE SEQUENCE [LARGE SCALE GENOMIC DNA]</scope>
</reference>
<feature type="DNA-binding region" description="OmpR/PhoB-type" evidence="2">
    <location>
        <begin position="1"/>
        <end position="59"/>
    </location>
</feature>
<protein>
    <recommendedName>
        <fullName evidence="3">OmpR/PhoB-type domain-containing protein</fullName>
    </recommendedName>
</protein>
<organism evidence="4 5">
    <name type="scientific">Candidatus Roizmanbacteria bacterium GW2011_GWA2_35_19</name>
    <dbReference type="NCBI Taxonomy" id="1618478"/>
    <lineage>
        <taxon>Bacteria</taxon>
        <taxon>Candidatus Roizmaniibacteriota</taxon>
    </lineage>
</organism>
<feature type="non-terminal residue" evidence="4">
    <location>
        <position position="1"/>
    </location>
</feature>
<gene>
    <name evidence="4" type="ORF">UR68_C0007G0026</name>
</gene>
<dbReference type="InterPro" id="IPR036388">
    <property type="entry name" value="WH-like_DNA-bd_sf"/>
</dbReference>
<dbReference type="GO" id="GO:0000160">
    <property type="term" value="P:phosphorelay signal transduction system"/>
    <property type="evidence" value="ECO:0007669"/>
    <property type="project" value="InterPro"/>
</dbReference>
<dbReference type="GO" id="GO:0006355">
    <property type="term" value="P:regulation of DNA-templated transcription"/>
    <property type="evidence" value="ECO:0007669"/>
    <property type="project" value="InterPro"/>
</dbReference>
<dbReference type="Proteomes" id="UP000034457">
    <property type="component" value="Unassembled WGS sequence"/>
</dbReference>
<dbReference type="Pfam" id="PF00486">
    <property type="entry name" value="Trans_reg_C"/>
    <property type="match status" value="1"/>
</dbReference>
<dbReference type="InterPro" id="IPR001867">
    <property type="entry name" value="OmpR/PhoB-type_DNA-bd"/>
</dbReference>
<name>A0A0G0CAM5_9BACT</name>
<dbReference type="AlphaFoldDB" id="A0A0G0CAM5"/>
<feature type="domain" description="OmpR/PhoB-type" evidence="3">
    <location>
        <begin position="1"/>
        <end position="59"/>
    </location>
</feature>
<keyword evidence="1 2" id="KW-0238">DNA-binding</keyword>
<proteinExistence type="predicted"/>
<evidence type="ECO:0000256" key="1">
    <source>
        <dbReference type="ARBA" id="ARBA00023125"/>
    </source>
</evidence>
<accession>A0A0G0CAM5</accession>
<evidence type="ECO:0000256" key="2">
    <source>
        <dbReference type="PROSITE-ProRule" id="PRU01091"/>
    </source>
</evidence>
<dbReference type="GO" id="GO:0003677">
    <property type="term" value="F:DNA binding"/>
    <property type="evidence" value="ECO:0007669"/>
    <property type="project" value="UniProtKB-UniRule"/>
</dbReference>